<proteinExistence type="predicted"/>
<evidence type="ECO:0000313" key="3">
    <source>
        <dbReference type="Proteomes" id="UP001231701"/>
    </source>
</evidence>
<dbReference type="AlphaFoldDB" id="A0AAX3ZSU7"/>
<dbReference type="Proteomes" id="UP001231701">
    <property type="component" value="Chromosome"/>
</dbReference>
<evidence type="ECO:0000256" key="1">
    <source>
        <dbReference type="SAM" id="MobiDB-lite"/>
    </source>
</evidence>
<feature type="region of interest" description="Disordered" evidence="1">
    <location>
        <begin position="1"/>
        <end position="75"/>
    </location>
</feature>
<feature type="compositionally biased region" description="Basic and acidic residues" evidence="1">
    <location>
        <begin position="50"/>
        <end position="63"/>
    </location>
</feature>
<sequence>MSVTRGPVAQAAGTAAPNLTAHGDPPPRGREADGPPVPVPVPVPGVTAARSRDRAPRVPHPVDRFPVAAVHGEPR</sequence>
<dbReference type="RefSeq" id="WP_306693406.1">
    <property type="nucleotide sequence ID" value="NZ_CP121271.1"/>
</dbReference>
<dbReference type="EMBL" id="CP121271">
    <property type="protein sequence ID" value="WMC90069.1"/>
    <property type="molecule type" value="Genomic_DNA"/>
</dbReference>
<name>A0AAX3ZSU7_STRRO</name>
<reference evidence="2" key="1">
    <citation type="submission" date="2023-03" db="EMBL/GenBank/DDBJ databases">
        <title>Borrelidin-producing and root-colonizing Streptomyces rochei is a potent biopesticide for soil-borne oomycete-caused plant diseases.</title>
        <authorList>
            <person name="Zhou D."/>
            <person name="Wang X."/>
            <person name="Navarro-Munoz J.C."/>
            <person name="Li W."/>
            <person name="Li J."/>
            <person name="Jiu M."/>
            <person name="Deng S."/>
            <person name="Ye Y."/>
            <person name="Daly P."/>
            <person name="Wei L."/>
        </authorList>
    </citation>
    <scope>NUCLEOTIDE SEQUENCE</scope>
    <source>
        <strain evidence="2">JK1</strain>
    </source>
</reference>
<organism evidence="2 3">
    <name type="scientific">Streptomyces rochei</name>
    <name type="common">Streptomyces parvullus</name>
    <dbReference type="NCBI Taxonomy" id="1928"/>
    <lineage>
        <taxon>Bacteria</taxon>
        <taxon>Bacillati</taxon>
        <taxon>Actinomycetota</taxon>
        <taxon>Actinomycetes</taxon>
        <taxon>Kitasatosporales</taxon>
        <taxon>Streptomycetaceae</taxon>
        <taxon>Streptomyces</taxon>
        <taxon>Streptomyces rochei group</taxon>
    </lineage>
</organism>
<evidence type="ECO:0000313" key="2">
    <source>
        <dbReference type="EMBL" id="WMC90069.1"/>
    </source>
</evidence>
<accession>A0AAX3ZSU7</accession>
<dbReference type="GeneID" id="90946886"/>
<protein>
    <submittedName>
        <fullName evidence="2">Uncharacterized protein</fullName>
    </submittedName>
</protein>
<gene>
    <name evidence="2" type="ORF">P7W03_32640</name>
</gene>